<evidence type="ECO:0000313" key="7">
    <source>
        <dbReference type="EMBL" id="QDV07763.1"/>
    </source>
</evidence>
<evidence type="ECO:0000256" key="2">
    <source>
        <dbReference type="ARBA" id="ARBA00022692"/>
    </source>
</evidence>
<feature type="transmembrane region" description="Helical" evidence="5">
    <location>
        <begin position="12"/>
        <end position="31"/>
    </location>
</feature>
<evidence type="ECO:0000256" key="4">
    <source>
        <dbReference type="ARBA" id="ARBA00023136"/>
    </source>
</evidence>
<dbReference type="AlphaFoldDB" id="A0A518EUJ3"/>
<organism evidence="7 8">
    <name type="scientific">Saltatorellus ferox</name>
    <dbReference type="NCBI Taxonomy" id="2528018"/>
    <lineage>
        <taxon>Bacteria</taxon>
        <taxon>Pseudomonadati</taxon>
        <taxon>Planctomycetota</taxon>
        <taxon>Planctomycetia</taxon>
        <taxon>Planctomycetia incertae sedis</taxon>
        <taxon>Saltatorellus</taxon>
    </lineage>
</organism>
<name>A0A518EUJ3_9BACT</name>
<feature type="transmembrane region" description="Helical" evidence="5">
    <location>
        <begin position="115"/>
        <end position="133"/>
    </location>
</feature>
<sequence>MTDSKNTPALPGFALSAGMLWLLVGALYKLFDGSPNDLPKIVTEYSPFASNWETMRAAIIIELAVVGLVIAKPRLGWLFLVGAYGTFLAILYPLVQEGAASCGCFGSSVTMKPETMMAIDGGLLALIVISRPWRIAKESGLGWAGYLPLLAVAIAGPWMKLTAPVLPPAKNPALVSTEPTGKAETPAAATEGMGVLTPIKPESTAQAASEMATDPMPGTPVVELPQETPAEEPVAPQIQDVVVEADPAMPEFFELRPDTWEGKDFYETDISRFIDQSEGAVLPNSHVVVYRQTCEVCQEHLEELWQEAQNDPTKWSGERQLVLIRVIENKDTPENNRIELMPEPHQRVSLPALKRGYGITTPMAFDVNEMNVVENIQDLSKH</sequence>
<evidence type="ECO:0000256" key="1">
    <source>
        <dbReference type="ARBA" id="ARBA00004141"/>
    </source>
</evidence>
<keyword evidence="3 5" id="KW-1133">Transmembrane helix</keyword>
<dbReference type="EMBL" id="CP036434">
    <property type="protein sequence ID" value="QDV07763.1"/>
    <property type="molecule type" value="Genomic_DNA"/>
</dbReference>
<evidence type="ECO:0000256" key="3">
    <source>
        <dbReference type="ARBA" id="ARBA00022989"/>
    </source>
</evidence>
<keyword evidence="8" id="KW-1185">Reference proteome</keyword>
<keyword evidence="4 5" id="KW-0472">Membrane</keyword>
<feature type="transmembrane region" description="Helical" evidence="5">
    <location>
        <begin position="51"/>
        <end position="70"/>
    </location>
</feature>
<dbReference type="RefSeq" id="WP_145199235.1">
    <property type="nucleotide sequence ID" value="NZ_CP036434.1"/>
</dbReference>
<keyword evidence="2 5" id="KW-0812">Transmembrane</keyword>
<accession>A0A518EUJ3</accession>
<comment type="subcellular location">
    <subcellularLocation>
        <location evidence="1">Membrane</location>
        <topology evidence="1">Multi-pass membrane protein</topology>
    </subcellularLocation>
</comment>
<evidence type="ECO:0000313" key="8">
    <source>
        <dbReference type="Proteomes" id="UP000320390"/>
    </source>
</evidence>
<dbReference type="InterPro" id="IPR009908">
    <property type="entry name" value="Methylamine_util_MauE"/>
</dbReference>
<evidence type="ECO:0000256" key="5">
    <source>
        <dbReference type="SAM" id="Phobius"/>
    </source>
</evidence>
<feature type="transmembrane region" description="Helical" evidence="5">
    <location>
        <begin position="140"/>
        <end position="159"/>
    </location>
</feature>
<feature type="transmembrane region" description="Helical" evidence="5">
    <location>
        <begin position="77"/>
        <end position="95"/>
    </location>
</feature>
<gene>
    <name evidence="7" type="ORF">Poly30_32950</name>
</gene>
<proteinExistence type="predicted"/>
<dbReference type="GO" id="GO:0030416">
    <property type="term" value="P:methylamine metabolic process"/>
    <property type="evidence" value="ECO:0007669"/>
    <property type="project" value="InterPro"/>
</dbReference>
<dbReference type="Pfam" id="PF07291">
    <property type="entry name" value="MauE"/>
    <property type="match status" value="1"/>
</dbReference>
<dbReference type="GO" id="GO:0016020">
    <property type="term" value="C:membrane"/>
    <property type="evidence" value="ECO:0007669"/>
    <property type="project" value="UniProtKB-SubCell"/>
</dbReference>
<dbReference type="Proteomes" id="UP000320390">
    <property type="component" value="Chromosome"/>
</dbReference>
<reference evidence="7 8" key="1">
    <citation type="submission" date="2019-02" db="EMBL/GenBank/DDBJ databases">
        <title>Deep-cultivation of Planctomycetes and their phenomic and genomic characterization uncovers novel biology.</title>
        <authorList>
            <person name="Wiegand S."/>
            <person name="Jogler M."/>
            <person name="Boedeker C."/>
            <person name="Pinto D."/>
            <person name="Vollmers J."/>
            <person name="Rivas-Marin E."/>
            <person name="Kohn T."/>
            <person name="Peeters S.H."/>
            <person name="Heuer A."/>
            <person name="Rast P."/>
            <person name="Oberbeckmann S."/>
            <person name="Bunk B."/>
            <person name="Jeske O."/>
            <person name="Meyerdierks A."/>
            <person name="Storesund J.E."/>
            <person name="Kallscheuer N."/>
            <person name="Luecker S."/>
            <person name="Lage O.M."/>
            <person name="Pohl T."/>
            <person name="Merkel B.J."/>
            <person name="Hornburger P."/>
            <person name="Mueller R.-W."/>
            <person name="Bruemmer F."/>
            <person name="Labrenz M."/>
            <person name="Spormann A.M."/>
            <person name="Op den Camp H."/>
            <person name="Overmann J."/>
            <person name="Amann R."/>
            <person name="Jetten M.S.M."/>
            <person name="Mascher T."/>
            <person name="Medema M.H."/>
            <person name="Devos D.P."/>
            <person name="Kaster A.-K."/>
            <person name="Ovreas L."/>
            <person name="Rohde M."/>
            <person name="Galperin M.Y."/>
            <person name="Jogler C."/>
        </authorList>
    </citation>
    <scope>NUCLEOTIDE SEQUENCE [LARGE SCALE GENOMIC DNA]</scope>
    <source>
        <strain evidence="7 8">Poly30</strain>
    </source>
</reference>
<feature type="domain" description="Methylamine utilisation protein MauE" evidence="6">
    <location>
        <begin position="19"/>
        <end position="129"/>
    </location>
</feature>
<protein>
    <recommendedName>
        <fullName evidence="6">Methylamine utilisation protein MauE domain-containing protein</fullName>
    </recommendedName>
</protein>
<evidence type="ECO:0000259" key="6">
    <source>
        <dbReference type="Pfam" id="PF07291"/>
    </source>
</evidence>